<sequence length="295" mass="31415">MTWGAFDAFVAIDWTGAVGRRHPGIAVALAEPGRAAPRLVWPEDRGAWSRTGVLAWLGEAAAVRRLLVGFDFSFSLPFIDLGAYAPGLDAARVPTRARDLWAWLDALAAGTEGAEDLGPGTIARDGPLAAYFLTAKPAGRHFQRRFRLTEHLCREAGQGNAQCVFHLIGPNQVGKASLAGMRLLHRLDGFAVWPFDRRQTGASVAVEIYTGLCIRDAGLGQRKVADHAGLAEALGALASDAVAPDGDAAALNDHGADALIGAAWLRARAGDARLWRPRALSAKVRRAEGWTFGVV</sequence>
<evidence type="ECO:0008006" key="3">
    <source>
        <dbReference type="Google" id="ProtNLM"/>
    </source>
</evidence>
<organism evidence="1 2">
    <name type="scientific">Rhodothalassium salexigens DSM 2132</name>
    <dbReference type="NCBI Taxonomy" id="1188247"/>
    <lineage>
        <taxon>Bacteria</taxon>
        <taxon>Pseudomonadati</taxon>
        <taxon>Pseudomonadota</taxon>
        <taxon>Alphaproteobacteria</taxon>
        <taxon>Rhodothalassiales</taxon>
        <taxon>Rhodothalassiaceae</taxon>
        <taxon>Rhodothalassium</taxon>
    </lineage>
</organism>
<evidence type="ECO:0000313" key="2">
    <source>
        <dbReference type="Proteomes" id="UP000295399"/>
    </source>
</evidence>
<dbReference type="InParanoid" id="A0A4R2PDL3"/>
<protein>
    <recommendedName>
        <fullName evidence="3">DUF429 domain-containing protein</fullName>
    </recommendedName>
</protein>
<name>A0A4R2PDL3_RHOSA</name>
<dbReference type="AlphaFoldDB" id="A0A4R2PDL3"/>
<dbReference type="OrthoDB" id="7388866at2"/>
<dbReference type="RefSeq" id="WP_132709223.1">
    <property type="nucleotide sequence ID" value="NZ_JACIGF010000010.1"/>
</dbReference>
<dbReference type="EMBL" id="SLXO01000010">
    <property type="protein sequence ID" value="TCP32005.1"/>
    <property type="molecule type" value="Genomic_DNA"/>
</dbReference>
<evidence type="ECO:0000313" key="1">
    <source>
        <dbReference type="EMBL" id="TCP32005.1"/>
    </source>
</evidence>
<reference evidence="1 2" key="1">
    <citation type="submission" date="2019-03" db="EMBL/GenBank/DDBJ databases">
        <title>Genomic Encyclopedia of Type Strains, Phase IV (KMG-IV): sequencing the most valuable type-strain genomes for metagenomic binning, comparative biology and taxonomic classification.</title>
        <authorList>
            <person name="Goeker M."/>
        </authorList>
    </citation>
    <scope>NUCLEOTIDE SEQUENCE [LARGE SCALE GENOMIC DNA]</scope>
    <source>
        <strain evidence="1 2">DSM 2132</strain>
    </source>
</reference>
<dbReference type="Proteomes" id="UP000295399">
    <property type="component" value="Unassembled WGS sequence"/>
</dbReference>
<accession>A0A4R2PDL3</accession>
<keyword evidence="2" id="KW-1185">Reference proteome</keyword>
<gene>
    <name evidence="1" type="ORF">EV659_11085</name>
</gene>
<comment type="caution">
    <text evidence="1">The sequence shown here is derived from an EMBL/GenBank/DDBJ whole genome shotgun (WGS) entry which is preliminary data.</text>
</comment>
<proteinExistence type="predicted"/>